<organism evidence="4 5">
    <name type="scientific">Paramecium sonneborni</name>
    <dbReference type="NCBI Taxonomy" id="65129"/>
    <lineage>
        <taxon>Eukaryota</taxon>
        <taxon>Sar</taxon>
        <taxon>Alveolata</taxon>
        <taxon>Ciliophora</taxon>
        <taxon>Intramacronucleata</taxon>
        <taxon>Oligohymenophorea</taxon>
        <taxon>Peniculida</taxon>
        <taxon>Parameciidae</taxon>
        <taxon>Paramecium</taxon>
    </lineage>
</organism>
<dbReference type="PROSITE" id="PS00086">
    <property type="entry name" value="CYTOCHROME_P450"/>
    <property type="match status" value="1"/>
</dbReference>
<keyword evidence="2" id="KW-0479">Metal-binding</keyword>
<dbReference type="FunFam" id="1.10.630.10:FF:000091">
    <property type="entry name" value="Uncharacterized protein"/>
    <property type="match status" value="1"/>
</dbReference>
<evidence type="ECO:0000313" key="5">
    <source>
        <dbReference type="Proteomes" id="UP000692954"/>
    </source>
</evidence>
<keyword evidence="2" id="KW-0560">Oxidoreductase</keyword>
<dbReference type="OrthoDB" id="294883at2759"/>
<keyword evidence="3" id="KW-1133">Transmembrane helix</keyword>
<evidence type="ECO:0000313" key="4">
    <source>
        <dbReference type="EMBL" id="CAD8128060.1"/>
    </source>
</evidence>
<dbReference type="PANTHER" id="PTHR24305:SF166">
    <property type="entry name" value="CYTOCHROME P450 12A4, MITOCHONDRIAL-RELATED"/>
    <property type="match status" value="1"/>
</dbReference>
<keyword evidence="5" id="KW-1185">Reference proteome</keyword>
<evidence type="ECO:0000256" key="1">
    <source>
        <dbReference type="ARBA" id="ARBA00010617"/>
    </source>
</evidence>
<keyword evidence="3" id="KW-0472">Membrane</keyword>
<dbReference type="GO" id="GO:0020037">
    <property type="term" value="F:heme binding"/>
    <property type="evidence" value="ECO:0007669"/>
    <property type="project" value="InterPro"/>
</dbReference>
<dbReference type="InterPro" id="IPR050121">
    <property type="entry name" value="Cytochrome_P450_monoxygenase"/>
</dbReference>
<keyword evidence="2" id="KW-0503">Monooxygenase</keyword>
<dbReference type="Proteomes" id="UP000692954">
    <property type="component" value="Unassembled WGS sequence"/>
</dbReference>
<dbReference type="InterPro" id="IPR017972">
    <property type="entry name" value="Cyt_P450_CS"/>
</dbReference>
<dbReference type="Pfam" id="PF00067">
    <property type="entry name" value="p450"/>
    <property type="match status" value="1"/>
</dbReference>
<comment type="caution">
    <text evidence="4">The sequence shown here is derived from an EMBL/GenBank/DDBJ whole genome shotgun (WGS) entry which is preliminary data.</text>
</comment>
<gene>
    <name evidence="4" type="ORF">PSON_ATCC_30995.1.T1820086</name>
</gene>
<dbReference type="GO" id="GO:0004497">
    <property type="term" value="F:monooxygenase activity"/>
    <property type="evidence" value="ECO:0007669"/>
    <property type="project" value="UniProtKB-KW"/>
</dbReference>
<evidence type="ECO:0000256" key="2">
    <source>
        <dbReference type="RuleBase" id="RU000461"/>
    </source>
</evidence>
<comment type="similarity">
    <text evidence="1 2">Belongs to the cytochrome P450 family.</text>
</comment>
<dbReference type="GO" id="GO:0016705">
    <property type="term" value="F:oxidoreductase activity, acting on paired donors, with incorporation or reduction of molecular oxygen"/>
    <property type="evidence" value="ECO:0007669"/>
    <property type="project" value="InterPro"/>
</dbReference>
<dbReference type="EMBL" id="CAJJDN010000182">
    <property type="protein sequence ID" value="CAD8128060.1"/>
    <property type="molecule type" value="Genomic_DNA"/>
</dbReference>
<keyword evidence="2" id="KW-0349">Heme</keyword>
<dbReference type="InterPro" id="IPR001128">
    <property type="entry name" value="Cyt_P450"/>
</dbReference>
<dbReference type="GO" id="GO:0005506">
    <property type="term" value="F:iron ion binding"/>
    <property type="evidence" value="ECO:0007669"/>
    <property type="project" value="InterPro"/>
</dbReference>
<evidence type="ECO:0000256" key="3">
    <source>
        <dbReference type="SAM" id="Phobius"/>
    </source>
</evidence>
<protein>
    <recommendedName>
        <fullName evidence="6">Cytochrome P450</fullName>
    </recommendedName>
</protein>
<proteinExistence type="inferred from homology"/>
<keyword evidence="3" id="KW-0812">Transmembrane</keyword>
<sequence>MFIWILFILMLPLLWIILYPLCICYFYKFKHGKKVYVLYFPLLGQFKYRIDGIKFNKDVIHFKRNIAYNHPEVELIITHIFSRPYFIFIKPEKVKEMLYNYTNYKKRTDEIFRDIIACQGLVYAEGQRWKDQKRELSDFFTFESLSSKITVIKMLIQEILQFKENERVNIIKQCARIASRTMQICFFNQMKDEQINGQHLSEEFQDLAKYFIYTTYGSLIHQMRCFFGIKSLSTMKSYFMTSSEKHFLQRVYGVRNYINNLIDNYKKGQEKDVFSILLRTPLTQEVREKIIHQYITFVFAGMDTTSHQAGMSIYMLGKYPSIQQKLREELNKINFDEVDQKLLNQLPLLNAFLNECLRTQTPVDGIIPRLAVKDHYVGEYLIKKDWYVDAGLQPMMTHPQYFENHLDFNLERWLLNPQVQDAFLPFSSGPRNCLGQHLAKIEIKLILIYVLKTYQIILDDQTDLVMECNFHYAPADDRLVKFIRI</sequence>
<dbReference type="AlphaFoldDB" id="A0A8S1RLP2"/>
<dbReference type="CDD" id="cd20621">
    <property type="entry name" value="CYP5011A1-like"/>
    <property type="match status" value="1"/>
</dbReference>
<reference evidence="4" key="1">
    <citation type="submission" date="2021-01" db="EMBL/GenBank/DDBJ databases">
        <authorList>
            <consortium name="Genoscope - CEA"/>
            <person name="William W."/>
        </authorList>
    </citation>
    <scope>NUCLEOTIDE SEQUENCE</scope>
</reference>
<name>A0A8S1RLP2_9CILI</name>
<keyword evidence="2" id="KW-0408">Iron</keyword>
<accession>A0A8S1RLP2</accession>
<feature type="transmembrane region" description="Helical" evidence="3">
    <location>
        <begin position="6"/>
        <end position="27"/>
    </location>
</feature>
<evidence type="ECO:0008006" key="6">
    <source>
        <dbReference type="Google" id="ProtNLM"/>
    </source>
</evidence>
<dbReference type="PANTHER" id="PTHR24305">
    <property type="entry name" value="CYTOCHROME P450"/>
    <property type="match status" value="1"/>
</dbReference>